<keyword evidence="13" id="KW-1185">Reference proteome</keyword>
<evidence type="ECO:0000259" key="11">
    <source>
        <dbReference type="Pfam" id="PF01593"/>
    </source>
</evidence>
<evidence type="ECO:0000256" key="9">
    <source>
        <dbReference type="ARBA" id="ARBA00048532"/>
    </source>
</evidence>
<dbReference type="Proteomes" id="UP000252585">
    <property type="component" value="Unassembled WGS sequence"/>
</dbReference>
<comment type="similarity">
    <text evidence="5">Belongs to the carotenoid/retinoid oxidoreductase family. CrtP subfamily.</text>
</comment>
<evidence type="ECO:0000256" key="7">
    <source>
        <dbReference type="ARBA" id="ARBA00041900"/>
    </source>
</evidence>
<dbReference type="AlphaFoldDB" id="A0A368Y4I2"/>
<evidence type="ECO:0000256" key="3">
    <source>
        <dbReference type="ARBA" id="ARBA00023002"/>
    </source>
</evidence>
<dbReference type="EMBL" id="QPJJ01000004">
    <property type="protein sequence ID" value="RCW73134.1"/>
    <property type="molecule type" value="Genomic_DNA"/>
</dbReference>
<evidence type="ECO:0000313" key="13">
    <source>
        <dbReference type="Proteomes" id="UP000252585"/>
    </source>
</evidence>
<evidence type="ECO:0000256" key="6">
    <source>
        <dbReference type="ARBA" id="ARBA00039159"/>
    </source>
</evidence>
<comment type="cofactor">
    <cofactor evidence="1">
        <name>FAD</name>
        <dbReference type="ChEBI" id="CHEBI:57692"/>
    </cofactor>
</comment>
<evidence type="ECO:0000256" key="8">
    <source>
        <dbReference type="ARBA" id="ARBA00042619"/>
    </source>
</evidence>
<evidence type="ECO:0000256" key="5">
    <source>
        <dbReference type="ARBA" id="ARBA00038194"/>
    </source>
</evidence>
<dbReference type="Pfam" id="PF01593">
    <property type="entry name" value="Amino_oxidase"/>
    <property type="match status" value="1"/>
</dbReference>
<dbReference type="InterPro" id="IPR014105">
    <property type="entry name" value="Carotenoid/retinoid_OxRdtase"/>
</dbReference>
<evidence type="ECO:0000256" key="2">
    <source>
        <dbReference type="ARBA" id="ARBA00022746"/>
    </source>
</evidence>
<feature type="domain" description="Amine oxidase" evidence="11">
    <location>
        <begin position="19"/>
        <end position="493"/>
    </location>
</feature>
<comment type="caution">
    <text evidence="12">The sequence shown here is derived from an EMBL/GenBank/DDBJ whole genome shotgun (WGS) entry which is preliminary data.</text>
</comment>
<evidence type="ECO:0000256" key="10">
    <source>
        <dbReference type="RuleBase" id="RU362075"/>
    </source>
</evidence>
<dbReference type="PANTHER" id="PTHR43734:SF7">
    <property type="entry name" value="4,4'-DIAPONEUROSPORENE OXYGENASE"/>
    <property type="match status" value="1"/>
</dbReference>
<keyword evidence="3 10" id="KW-0560">Oxidoreductase</keyword>
<proteinExistence type="inferred from homology"/>
<evidence type="ECO:0000313" key="12">
    <source>
        <dbReference type="EMBL" id="RCW73134.1"/>
    </source>
</evidence>
<evidence type="ECO:0000256" key="1">
    <source>
        <dbReference type="ARBA" id="ARBA00001974"/>
    </source>
</evidence>
<name>A0A368Y4I2_9BACI</name>
<comment type="pathway">
    <text evidence="4">Carotenoid biosynthesis; staphyloxanthin biosynthesis; staphyloxanthin from farnesyl diphosphate: step 3/5.</text>
</comment>
<dbReference type="NCBIfam" id="TIGR02734">
    <property type="entry name" value="crtI_fam"/>
    <property type="match status" value="1"/>
</dbReference>
<dbReference type="GO" id="GO:0016491">
    <property type="term" value="F:oxidoreductase activity"/>
    <property type="evidence" value="ECO:0007669"/>
    <property type="project" value="UniProtKB-KW"/>
</dbReference>
<dbReference type="SUPFAM" id="SSF51905">
    <property type="entry name" value="FAD/NAD(P)-binding domain"/>
    <property type="match status" value="1"/>
</dbReference>
<protein>
    <recommendedName>
        <fullName evidence="6">4,4'-diaponeurosporene oxygenase</fullName>
    </recommendedName>
    <alternativeName>
        <fullName evidence="7">4,4'-diaponeurosporene oxidase</fullName>
    </alternativeName>
    <alternativeName>
        <fullName evidence="8">Carotenoid oxidase</fullName>
    </alternativeName>
</protein>
<dbReference type="PANTHER" id="PTHR43734">
    <property type="entry name" value="PHYTOENE DESATURASE"/>
    <property type="match status" value="1"/>
</dbReference>
<organism evidence="12 13">
    <name type="scientific">Saliterribacillus persicus</name>
    <dbReference type="NCBI Taxonomy" id="930114"/>
    <lineage>
        <taxon>Bacteria</taxon>
        <taxon>Bacillati</taxon>
        <taxon>Bacillota</taxon>
        <taxon>Bacilli</taxon>
        <taxon>Bacillales</taxon>
        <taxon>Bacillaceae</taxon>
        <taxon>Saliterribacillus</taxon>
    </lineage>
</organism>
<dbReference type="OrthoDB" id="9814556at2"/>
<keyword evidence="2 10" id="KW-0125">Carotenoid biosynthesis</keyword>
<evidence type="ECO:0000256" key="4">
    <source>
        <dbReference type="ARBA" id="ARBA00037901"/>
    </source>
</evidence>
<accession>A0A368Y4I2</accession>
<reference evidence="12 13" key="1">
    <citation type="submission" date="2018-07" db="EMBL/GenBank/DDBJ databases">
        <title>Genomic Encyclopedia of Type Strains, Phase IV (KMG-IV): sequencing the most valuable type-strain genomes for metagenomic binning, comparative biology and taxonomic classification.</title>
        <authorList>
            <person name="Goeker M."/>
        </authorList>
    </citation>
    <scope>NUCLEOTIDE SEQUENCE [LARGE SCALE GENOMIC DNA]</scope>
    <source>
        <strain evidence="12 13">DSM 27696</strain>
    </source>
</reference>
<gene>
    <name evidence="12" type="ORF">DFR57_104132</name>
</gene>
<dbReference type="InterPro" id="IPR002937">
    <property type="entry name" value="Amino_oxidase"/>
</dbReference>
<dbReference type="Gene3D" id="3.50.50.60">
    <property type="entry name" value="FAD/NAD(P)-binding domain"/>
    <property type="match status" value="2"/>
</dbReference>
<dbReference type="GO" id="GO:0016117">
    <property type="term" value="P:carotenoid biosynthetic process"/>
    <property type="evidence" value="ECO:0007669"/>
    <property type="project" value="UniProtKB-KW"/>
</dbReference>
<sequence>MEGKAIPLTEKIIIIGAGLGGLATAVRLSYHGYDVEMIEKNTVPGGKLQFREQEGYHFDLGPSTLTMIEVFENLFQSCNRNIHDYLTFYPIKDGTSNYFPDNSIVQFNQDMKQVQEDIARYSQKDADNYPAFLAASKKFYDIAQRNFLNRLFLTTKDKMSPILMMNLLKVKPFTHYHDWLKQYFSHPNTLQLFGRYATYVGSSPYSAPAIYGMMSHIEAGLGVYGIKGGTYQLVRALETLALELGVKIHYQEEVESIATEYQKVVGVKVNGKLRKVDQVIGNVDMLTVYTKLLKNHRMDKKIAKLEPSLSGFALLLGVKKRYDQLKHHQVFFEEAYENEFESIFGTNTLPANPTIYICNASYSDASLIPNENASNLFVLVNAPHLSDMYDWENYKEIYAKKILERLEQLGLTKLRENIEYMEIMTPEDLKKTTGAHLGTTYGPSSNSFSQAFFRIPNRDKVFKNLWFVGGSVHPGGGTPIVTLSGGLVADEIIRKSKKG</sequence>
<dbReference type="InterPro" id="IPR036188">
    <property type="entry name" value="FAD/NAD-bd_sf"/>
</dbReference>
<comment type="catalytic activity">
    <reaction evidence="9">
        <text>all-trans-4,4'-diaponeurosporene + 2 AH2 + 2 O2 = 4,4'-diaponeurosporenal + 2 A + 3 H2O</text>
        <dbReference type="Rhea" id="RHEA:56104"/>
        <dbReference type="ChEBI" id="CHEBI:13193"/>
        <dbReference type="ChEBI" id="CHEBI:15377"/>
        <dbReference type="ChEBI" id="CHEBI:15379"/>
        <dbReference type="ChEBI" id="CHEBI:17499"/>
        <dbReference type="ChEBI" id="CHEBI:62743"/>
        <dbReference type="ChEBI" id="CHEBI:79065"/>
    </reaction>
</comment>